<protein>
    <submittedName>
        <fullName evidence="1">Uncharacterized protein</fullName>
    </submittedName>
</protein>
<reference evidence="1 2" key="1">
    <citation type="submission" date="2024-03" db="EMBL/GenBank/DDBJ databases">
        <title>Actinomycetospora sp. OC33-EN08, a novel actinomycete isolated from wild orchid (Aerides multiflora).</title>
        <authorList>
            <person name="Suriyachadkun C."/>
        </authorList>
    </citation>
    <scope>NUCLEOTIDE SEQUENCE [LARGE SCALE GENOMIC DNA]</scope>
    <source>
        <strain evidence="1 2">OC33-EN08</strain>
    </source>
</reference>
<sequence>MNASPDFVPDPLAALPVLREAGVSVYWEHLDGRTAWVADPETREVWLSRAIPPEALLRYFVEALQVLDDGSAVAPSRSLTLVHSADGAADPSSGRPALRLV</sequence>
<name>A0ABU8MR53_9PSEU</name>
<evidence type="ECO:0000313" key="2">
    <source>
        <dbReference type="Proteomes" id="UP001385809"/>
    </source>
</evidence>
<organism evidence="1 2">
    <name type="scientific">Actinomycetospora aurantiaca</name>
    <dbReference type="NCBI Taxonomy" id="3129233"/>
    <lineage>
        <taxon>Bacteria</taxon>
        <taxon>Bacillati</taxon>
        <taxon>Actinomycetota</taxon>
        <taxon>Actinomycetes</taxon>
        <taxon>Pseudonocardiales</taxon>
        <taxon>Pseudonocardiaceae</taxon>
        <taxon>Actinomycetospora</taxon>
    </lineage>
</organism>
<dbReference type="EMBL" id="JBBEGN010000006">
    <property type="protein sequence ID" value="MEJ2869145.1"/>
    <property type="molecule type" value="Genomic_DNA"/>
</dbReference>
<evidence type="ECO:0000313" key="1">
    <source>
        <dbReference type="EMBL" id="MEJ2869145.1"/>
    </source>
</evidence>
<dbReference type="RefSeq" id="WP_337695720.1">
    <property type="nucleotide sequence ID" value="NZ_JBBEGN010000006.1"/>
</dbReference>
<accession>A0ABU8MR53</accession>
<proteinExistence type="predicted"/>
<comment type="caution">
    <text evidence="1">The sequence shown here is derived from an EMBL/GenBank/DDBJ whole genome shotgun (WGS) entry which is preliminary data.</text>
</comment>
<feature type="non-terminal residue" evidence="1">
    <location>
        <position position="101"/>
    </location>
</feature>
<dbReference type="Proteomes" id="UP001385809">
    <property type="component" value="Unassembled WGS sequence"/>
</dbReference>
<keyword evidence="2" id="KW-1185">Reference proteome</keyword>
<gene>
    <name evidence="1" type="ORF">WCD74_15330</name>
</gene>